<dbReference type="AlphaFoldDB" id="A0AAN9P6X0"/>
<name>A0AAN9P6X0_CLITE</name>
<dbReference type="Gene3D" id="3.80.10.10">
    <property type="entry name" value="Ribonuclease Inhibitor"/>
    <property type="match status" value="1"/>
</dbReference>
<protein>
    <submittedName>
        <fullName evidence="1">Uncharacterized protein</fullName>
    </submittedName>
</protein>
<reference evidence="1 2" key="1">
    <citation type="submission" date="2024-01" db="EMBL/GenBank/DDBJ databases">
        <title>The genomes of 5 underutilized Papilionoideae crops provide insights into root nodulation and disease resistance.</title>
        <authorList>
            <person name="Yuan L."/>
        </authorList>
    </citation>
    <scope>NUCLEOTIDE SEQUENCE [LARGE SCALE GENOMIC DNA]</scope>
    <source>
        <strain evidence="1">LY-2023</strain>
        <tissue evidence="1">Leaf</tissue>
    </source>
</reference>
<dbReference type="SUPFAM" id="SSF52058">
    <property type="entry name" value="L domain-like"/>
    <property type="match status" value="1"/>
</dbReference>
<accession>A0AAN9P6X0</accession>
<dbReference type="EMBL" id="JAYKXN010000005">
    <property type="protein sequence ID" value="KAK7286759.1"/>
    <property type="molecule type" value="Genomic_DNA"/>
</dbReference>
<keyword evidence="2" id="KW-1185">Reference proteome</keyword>
<dbReference type="InterPro" id="IPR044974">
    <property type="entry name" value="Disease_R_plants"/>
</dbReference>
<organism evidence="1 2">
    <name type="scientific">Clitoria ternatea</name>
    <name type="common">Butterfly pea</name>
    <dbReference type="NCBI Taxonomy" id="43366"/>
    <lineage>
        <taxon>Eukaryota</taxon>
        <taxon>Viridiplantae</taxon>
        <taxon>Streptophyta</taxon>
        <taxon>Embryophyta</taxon>
        <taxon>Tracheophyta</taxon>
        <taxon>Spermatophyta</taxon>
        <taxon>Magnoliopsida</taxon>
        <taxon>eudicotyledons</taxon>
        <taxon>Gunneridae</taxon>
        <taxon>Pentapetalae</taxon>
        <taxon>rosids</taxon>
        <taxon>fabids</taxon>
        <taxon>Fabales</taxon>
        <taxon>Fabaceae</taxon>
        <taxon>Papilionoideae</taxon>
        <taxon>50 kb inversion clade</taxon>
        <taxon>NPAAA clade</taxon>
        <taxon>indigoferoid/millettioid clade</taxon>
        <taxon>Phaseoleae</taxon>
        <taxon>Clitoria</taxon>
    </lineage>
</organism>
<evidence type="ECO:0000313" key="1">
    <source>
        <dbReference type="EMBL" id="KAK7286759.1"/>
    </source>
</evidence>
<dbReference type="PANTHER" id="PTHR11017">
    <property type="entry name" value="LEUCINE-RICH REPEAT-CONTAINING PROTEIN"/>
    <property type="match status" value="1"/>
</dbReference>
<evidence type="ECO:0000313" key="2">
    <source>
        <dbReference type="Proteomes" id="UP001359559"/>
    </source>
</evidence>
<dbReference type="Proteomes" id="UP001359559">
    <property type="component" value="Unassembled WGS sequence"/>
</dbReference>
<dbReference type="GO" id="GO:0006952">
    <property type="term" value="P:defense response"/>
    <property type="evidence" value="ECO:0007669"/>
    <property type="project" value="InterPro"/>
</dbReference>
<sequence length="575" mass="65024">MSGWRRNLTEAANLSGWDIKNYRSEAEQVTQIVKDVLNKLDLKLLDIADFPVGLESRVQEIIRFIQNQSSLGTNVIEGLTLKLQRTSELCFDTKAFENMKRLRLLQLEHVQLAGDYGYLPKHLSWVCWKGFPLKYIPNNFYQGNVVAINLKESNINLVWKEEAQLMVKLKVLNLSHSKHLTSTPDFSNLPNLEKLILKDCPRLTNIHQSIGDLSSLHVMNLKDCTSLSNLPREIYQLKSLETLILSGCSKIDKLEEELVNMESLTTLIAKGTNIKETPRSIVRLKSIGYISLCEYEGLASDVFPSLIWSWMSPTNYNESYACIPSFGSLPSSLVSMNVQDNIFGDKSPIIGSLSKLRCLWVQCKTEIQLSKALKSIMNDTYSDANVSDLATSYASTSQILEHPSRSLLIGMGSHCQVLDALRERRSKGLTANGSTDFFLPNDNFRYCISHTGEGNSVLFKVPHISDWFMKGMVLSVVYSWTTVKTVDNCLISIFIVNHTKCTIQIYKQDTAKSFNDEDWQGILSNLGLDDKVQICVAFGHGLTVKWTTVYQIYDTSVNMEKEPLSNPKKKLREDL</sequence>
<dbReference type="Gene3D" id="3.40.50.10140">
    <property type="entry name" value="Toll/interleukin-1 receptor homology (TIR) domain"/>
    <property type="match status" value="1"/>
</dbReference>
<dbReference type="PANTHER" id="PTHR11017:SF560">
    <property type="entry name" value="RESISTANCE PROTEIN (TIR-NBS-LRR CLASS), PUTATIVE-RELATED"/>
    <property type="match status" value="1"/>
</dbReference>
<dbReference type="InterPro" id="IPR035897">
    <property type="entry name" value="Toll_tir_struct_dom_sf"/>
</dbReference>
<gene>
    <name evidence="1" type="ORF">RJT34_21982</name>
</gene>
<proteinExistence type="predicted"/>
<comment type="caution">
    <text evidence="1">The sequence shown here is derived from an EMBL/GenBank/DDBJ whole genome shotgun (WGS) entry which is preliminary data.</text>
</comment>
<dbReference type="InterPro" id="IPR032675">
    <property type="entry name" value="LRR_dom_sf"/>
</dbReference>